<gene>
    <name evidence="7" type="ORF">DVR12_16725</name>
</gene>
<protein>
    <submittedName>
        <fullName evidence="7">RDD family protein</fullName>
    </submittedName>
</protein>
<evidence type="ECO:0000256" key="5">
    <source>
        <dbReference type="SAM" id="Phobius"/>
    </source>
</evidence>
<dbReference type="RefSeq" id="WP_116976942.1">
    <property type="nucleotide sequence ID" value="NZ_QPMM01000009.1"/>
</dbReference>
<feature type="transmembrane region" description="Helical" evidence="5">
    <location>
        <begin position="110"/>
        <end position="132"/>
    </location>
</feature>
<dbReference type="PANTHER" id="PTHR38480:SF1">
    <property type="entry name" value="SLR0254 PROTEIN"/>
    <property type="match status" value="1"/>
</dbReference>
<evidence type="ECO:0000259" key="6">
    <source>
        <dbReference type="Pfam" id="PF06271"/>
    </source>
</evidence>
<sequence length="245" mass="28053">MAEIKIPTSFNIDLEFESADLFKRFLAWLIDLLIRIAYYFIILFFLIASNIDHVTRDMVLLILAFLPVLFYFPIFEILMGGLTPGKKAMSLKVINMIGNPPSISQHLIRWIFRLVESPLLFFSIIPVAIPLISVLKSKYSQRLGDLIAGTIVINTKANGSIQDTVFRDVSLMGDYKPQFPAVIELSDKDINKVKDLLTQSLNTKDDLLANRVATRLKEVLKIDTELPDHYFLETILNDYNYYTTQ</sequence>
<keyword evidence="8" id="KW-1185">Reference proteome</keyword>
<keyword evidence="3 5" id="KW-1133">Transmembrane helix</keyword>
<dbReference type="InterPro" id="IPR010432">
    <property type="entry name" value="RDD"/>
</dbReference>
<reference evidence="7 8" key="1">
    <citation type="submission" date="2018-07" db="EMBL/GenBank/DDBJ databases">
        <title>Chitinophaga K2CV101002-2 sp. nov., isolated from a monsoon evergreen broad-leaved forest soil.</title>
        <authorList>
            <person name="Lv Y."/>
        </authorList>
    </citation>
    <scope>NUCLEOTIDE SEQUENCE [LARGE SCALE GENOMIC DNA]</scope>
    <source>
        <strain evidence="7 8">GDMCC 1.1288</strain>
    </source>
</reference>
<feature type="transmembrane region" description="Helical" evidence="5">
    <location>
        <begin position="25"/>
        <end position="47"/>
    </location>
</feature>
<accession>A0A3E1Y7J4</accession>
<evidence type="ECO:0000313" key="7">
    <source>
        <dbReference type="EMBL" id="RFS20993.1"/>
    </source>
</evidence>
<organism evidence="7 8">
    <name type="scientific">Chitinophaga silvatica</name>
    <dbReference type="NCBI Taxonomy" id="2282649"/>
    <lineage>
        <taxon>Bacteria</taxon>
        <taxon>Pseudomonadati</taxon>
        <taxon>Bacteroidota</taxon>
        <taxon>Chitinophagia</taxon>
        <taxon>Chitinophagales</taxon>
        <taxon>Chitinophagaceae</taxon>
        <taxon>Chitinophaga</taxon>
    </lineage>
</organism>
<dbReference type="Pfam" id="PF06271">
    <property type="entry name" value="RDD"/>
    <property type="match status" value="1"/>
</dbReference>
<evidence type="ECO:0000256" key="4">
    <source>
        <dbReference type="ARBA" id="ARBA00023136"/>
    </source>
</evidence>
<keyword evidence="4 5" id="KW-0472">Membrane</keyword>
<proteinExistence type="predicted"/>
<evidence type="ECO:0000256" key="1">
    <source>
        <dbReference type="ARBA" id="ARBA00004141"/>
    </source>
</evidence>
<keyword evidence="2 5" id="KW-0812">Transmembrane</keyword>
<comment type="caution">
    <text evidence="7">The sequence shown here is derived from an EMBL/GenBank/DDBJ whole genome shotgun (WGS) entry which is preliminary data.</text>
</comment>
<dbReference type="EMBL" id="QPMM01000009">
    <property type="protein sequence ID" value="RFS20993.1"/>
    <property type="molecule type" value="Genomic_DNA"/>
</dbReference>
<dbReference type="AlphaFoldDB" id="A0A3E1Y7J4"/>
<comment type="subcellular location">
    <subcellularLocation>
        <location evidence="1">Membrane</location>
        <topology evidence="1">Multi-pass membrane protein</topology>
    </subcellularLocation>
</comment>
<feature type="transmembrane region" description="Helical" evidence="5">
    <location>
        <begin position="59"/>
        <end position="82"/>
    </location>
</feature>
<dbReference type="OrthoDB" id="9814143at2"/>
<dbReference type="PANTHER" id="PTHR38480">
    <property type="entry name" value="SLR0254 PROTEIN"/>
    <property type="match status" value="1"/>
</dbReference>
<dbReference type="GO" id="GO:0016020">
    <property type="term" value="C:membrane"/>
    <property type="evidence" value="ECO:0007669"/>
    <property type="project" value="UniProtKB-SubCell"/>
</dbReference>
<evidence type="ECO:0000256" key="2">
    <source>
        <dbReference type="ARBA" id="ARBA00022692"/>
    </source>
</evidence>
<name>A0A3E1Y7J4_9BACT</name>
<dbReference type="Proteomes" id="UP000260644">
    <property type="component" value="Unassembled WGS sequence"/>
</dbReference>
<evidence type="ECO:0000256" key="3">
    <source>
        <dbReference type="ARBA" id="ARBA00022989"/>
    </source>
</evidence>
<feature type="domain" description="RDD" evidence="6">
    <location>
        <begin position="19"/>
        <end position="149"/>
    </location>
</feature>
<evidence type="ECO:0000313" key="8">
    <source>
        <dbReference type="Proteomes" id="UP000260644"/>
    </source>
</evidence>